<proteinExistence type="predicted"/>
<dbReference type="EMBL" id="BAABDT010000001">
    <property type="protein sequence ID" value="GAA3727429.1"/>
    <property type="molecule type" value="Genomic_DNA"/>
</dbReference>
<evidence type="ECO:0000313" key="1">
    <source>
        <dbReference type="EMBL" id="GAA3727429.1"/>
    </source>
</evidence>
<name>A0ABP7F109_9FLAO</name>
<reference evidence="2" key="1">
    <citation type="journal article" date="2019" name="Int. J. Syst. Evol. Microbiol.">
        <title>The Global Catalogue of Microorganisms (GCM) 10K type strain sequencing project: providing services to taxonomists for standard genome sequencing and annotation.</title>
        <authorList>
            <consortium name="The Broad Institute Genomics Platform"/>
            <consortium name="The Broad Institute Genome Sequencing Center for Infectious Disease"/>
            <person name="Wu L."/>
            <person name="Ma J."/>
        </authorList>
    </citation>
    <scope>NUCLEOTIDE SEQUENCE [LARGE SCALE GENOMIC DNA]</scope>
    <source>
        <strain evidence="2">JCM 17336</strain>
    </source>
</reference>
<keyword evidence="2" id="KW-1185">Reference proteome</keyword>
<dbReference type="Proteomes" id="UP001501367">
    <property type="component" value="Unassembled WGS sequence"/>
</dbReference>
<protein>
    <recommendedName>
        <fullName evidence="3">Lipoprotein</fullName>
    </recommendedName>
</protein>
<accession>A0ABP7F109</accession>
<comment type="caution">
    <text evidence="1">The sequence shown here is derived from an EMBL/GenBank/DDBJ whole genome shotgun (WGS) entry which is preliminary data.</text>
</comment>
<evidence type="ECO:0000313" key="2">
    <source>
        <dbReference type="Proteomes" id="UP001501367"/>
    </source>
</evidence>
<evidence type="ECO:0008006" key="3">
    <source>
        <dbReference type="Google" id="ProtNLM"/>
    </source>
</evidence>
<gene>
    <name evidence="1" type="ORF">GCM10022422_06480</name>
</gene>
<organism evidence="1 2">
    <name type="scientific">Flavobacterium ginsengisoli</name>
    <dbReference type="NCBI Taxonomy" id="871694"/>
    <lineage>
        <taxon>Bacteria</taxon>
        <taxon>Pseudomonadati</taxon>
        <taxon>Bacteroidota</taxon>
        <taxon>Flavobacteriia</taxon>
        <taxon>Flavobacteriales</taxon>
        <taxon>Flavobacteriaceae</taxon>
        <taxon>Flavobacterium</taxon>
    </lineage>
</organism>
<dbReference type="PROSITE" id="PS51257">
    <property type="entry name" value="PROKAR_LIPOPROTEIN"/>
    <property type="match status" value="1"/>
</dbReference>
<sequence>MKKNYLLILFSVTYLFLSCGNGEKKQPKKVIQAVNKLTPVGTKVSPKVAPKSITAPKEFDSKKTIVQKNPFAIKNPIEIKAVSSQTENNIANQPVSIKKEANEELLNFVNVRKILAKCKMGQTITQKQLTEHFEIPEEAVKLVKSVTKTAENELAVKWQSTWLVERVSDAELEDGKMKVVFKANKMYTSGNAIGIKYNRKIYTNLVIVGRSAYIPSVKGYSWQIGR</sequence>
<dbReference type="RefSeq" id="WP_345157218.1">
    <property type="nucleotide sequence ID" value="NZ_BAABDT010000001.1"/>
</dbReference>